<evidence type="ECO:0000313" key="2">
    <source>
        <dbReference type="EMBL" id="PNH12127.1"/>
    </source>
</evidence>
<accession>A0A2J8AHZ1</accession>
<evidence type="ECO:0000256" key="1">
    <source>
        <dbReference type="SAM" id="MobiDB-lite"/>
    </source>
</evidence>
<dbReference type="AlphaFoldDB" id="A0A2J8AHZ1"/>
<dbReference type="Proteomes" id="UP000236333">
    <property type="component" value="Unassembled WGS sequence"/>
</dbReference>
<keyword evidence="3" id="KW-1185">Reference proteome</keyword>
<feature type="compositionally biased region" description="Polar residues" evidence="1">
    <location>
        <begin position="134"/>
        <end position="144"/>
    </location>
</feature>
<dbReference type="EMBL" id="PGGS01000015">
    <property type="protein sequence ID" value="PNH12127.1"/>
    <property type="molecule type" value="Genomic_DNA"/>
</dbReference>
<feature type="region of interest" description="Disordered" evidence="1">
    <location>
        <begin position="128"/>
        <end position="152"/>
    </location>
</feature>
<proteinExistence type="predicted"/>
<evidence type="ECO:0000313" key="3">
    <source>
        <dbReference type="Proteomes" id="UP000236333"/>
    </source>
</evidence>
<protein>
    <submittedName>
        <fullName evidence="2">Uncharacterized protein</fullName>
    </submittedName>
</protein>
<sequence>MVSKLVLPRVVVFNSKESFVIFDGQDVLTEHDGEDNWSGVRFGGTWICSSLFTMLFVLGSYRANPNRDPAGFWKIRTGNHGALSWQADISRIGGRALHRQVRDVDAGAVTDPQDVAAAGRAAAGWQAGGGATHLSASRSTSHGSGTPPVLPRISSMTPFGISTGTATCSHHLHALHLDEKAPGRQGGEL</sequence>
<organism evidence="2 3">
    <name type="scientific">Tetrabaena socialis</name>
    <dbReference type="NCBI Taxonomy" id="47790"/>
    <lineage>
        <taxon>Eukaryota</taxon>
        <taxon>Viridiplantae</taxon>
        <taxon>Chlorophyta</taxon>
        <taxon>core chlorophytes</taxon>
        <taxon>Chlorophyceae</taxon>
        <taxon>CS clade</taxon>
        <taxon>Chlamydomonadales</taxon>
        <taxon>Tetrabaenaceae</taxon>
        <taxon>Tetrabaena</taxon>
    </lineage>
</organism>
<reference evidence="2 3" key="1">
    <citation type="journal article" date="2017" name="Mol. Biol. Evol.">
        <title>The 4-celled Tetrabaena socialis nuclear genome reveals the essential components for genetic control of cell number at the origin of multicellularity in the volvocine lineage.</title>
        <authorList>
            <person name="Featherston J."/>
            <person name="Arakaki Y."/>
            <person name="Hanschen E.R."/>
            <person name="Ferris P.J."/>
            <person name="Michod R.E."/>
            <person name="Olson B.J.S.C."/>
            <person name="Nozaki H."/>
            <person name="Durand P.M."/>
        </authorList>
    </citation>
    <scope>NUCLEOTIDE SEQUENCE [LARGE SCALE GENOMIC DNA]</scope>
    <source>
        <strain evidence="2 3">NIES-571</strain>
    </source>
</reference>
<gene>
    <name evidence="2" type="ORF">TSOC_000981</name>
</gene>
<name>A0A2J8AHZ1_9CHLO</name>
<comment type="caution">
    <text evidence="2">The sequence shown here is derived from an EMBL/GenBank/DDBJ whole genome shotgun (WGS) entry which is preliminary data.</text>
</comment>